<dbReference type="InterPro" id="IPR036259">
    <property type="entry name" value="MFS_trans_sf"/>
</dbReference>
<protein>
    <recommendedName>
        <fullName evidence="5">Transmembrane protein 180</fullName>
    </recommendedName>
</protein>
<name>A0A6B0RKI5_9CETA</name>
<dbReference type="PANTHER" id="PTHR28658:SF1">
    <property type="entry name" value="MAJOR FACILITATOR SUPERFAMILY DOMAIN CONTAINING 13B"/>
    <property type="match status" value="1"/>
</dbReference>
<feature type="transmembrane region" description="Helical" evidence="2">
    <location>
        <begin position="370"/>
        <end position="388"/>
    </location>
</feature>
<evidence type="ECO:0000256" key="2">
    <source>
        <dbReference type="SAM" id="Phobius"/>
    </source>
</evidence>
<comment type="caution">
    <text evidence="3">The sequence shown here is derived from an EMBL/GenBank/DDBJ whole genome shotgun (WGS) entry which is preliminary data.</text>
</comment>
<organism evidence="3 4">
    <name type="scientific">Bos mutus</name>
    <name type="common">wild yak</name>
    <dbReference type="NCBI Taxonomy" id="72004"/>
    <lineage>
        <taxon>Eukaryota</taxon>
        <taxon>Metazoa</taxon>
        <taxon>Chordata</taxon>
        <taxon>Craniata</taxon>
        <taxon>Vertebrata</taxon>
        <taxon>Euteleostomi</taxon>
        <taxon>Mammalia</taxon>
        <taxon>Eutheria</taxon>
        <taxon>Laurasiatheria</taxon>
        <taxon>Artiodactyla</taxon>
        <taxon>Ruminantia</taxon>
        <taxon>Pecora</taxon>
        <taxon>Bovidae</taxon>
        <taxon>Bovinae</taxon>
        <taxon>Bos</taxon>
    </lineage>
</organism>
<feature type="transmembrane region" description="Helical" evidence="2">
    <location>
        <begin position="142"/>
        <end position="160"/>
    </location>
</feature>
<feature type="transmembrane region" description="Helical" evidence="2">
    <location>
        <begin position="394"/>
        <end position="418"/>
    </location>
</feature>
<keyword evidence="2" id="KW-0472">Membrane</keyword>
<feature type="transmembrane region" description="Helical" evidence="2">
    <location>
        <begin position="104"/>
        <end position="122"/>
    </location>
</feature>
<evidence type="ECO:0000256" key="1">
    <source>
        <dbReference type="ARBA" id="ARBA00004141"/>
    </source>
</evidence>
<keyword evidence="4" id="KW-1185">Reference proteome</keyword>
<dbReference type="Proteomes" id="UP000322234">
    <property type="component" value="Unassembled WGS sequence"/>
</dbReference>
<evidence type="ECO:0000313" key="3">
    <source>
        <dbReference type="EMBL" id="MXQ90002.1"/>
    </source>
</evidence>
<accession>A0A6B0RKI5</accession>
<keyword evidence="2" id="KW-1133">Transmembrane helix</keyword>
<evidence type="ECO:0008006" key="5">
    <source>
        <dbReference type="Google" id="ProtNLM"/>
    </source>
</evidence>
<dbReference type="EMBL" id="VBQZ03000060">
    <property type="protein sequence ID" value="MXQ90002.1"/>
    <property type="molecule type" value="Genomic_DNA"/>
</dbReference>
<dbReference type="Pfam" id="PF13347">
    <property type="entry name" value="MFS_2"/>
    <property type="match status" value="1"/>
</dbReference>
<feature type="transmembrane region" description="Helical" evidence="2">
    <location>
        <begin position="338"/>
        <end position="358"/>
    </location>
</feature>
<keyword evidence="2" id="KW-0812">Transmembrane</keyword>
<dbReference type="InterPro" id="IPR040035">
    <property type="entry name" value="TMEM180"/>
</dbReference>
<feature type="transmembrane region" description="Helical" evidence="2">
    <location>
        <begin position="439"/>
        <end position="462"/>
    </location>
</feature>
<dbReference type="GO" id="GO:0016020">
    <property type="term" value="C:membrane"/>
    <property type="evidence" value="ECO:0007669"/>
    <property type="project" value="UniProtKB-SubCell"/>
</dbReference>
<reference evidence="3" key="1">
    <citation type="submission" date="2019-10" db="EMBL/GenBank/DDBJ databases">
        <title>The sequence and de novo assembly of the wild yak genome.</title>
        <authorList>
            <person name="Liu Y."/>
        </authorList>
    </citation>
    <scope>NUCLEOTIDE SEQUENCE [LARGE SCALE GENOMIC DNA]</scope>
    <source>
        <strain evidence="3">WY2019</strain>
    </source>
</reference>
<feature type="transmembrane region" description="Helical" evidence="2">
    <location>
        <begin position="237"/>
        <end position="259"/>
    </location>
</feature>
<feature type="transmembrane region" description="Helical" evidence="2">
    <location>
        <begin position="303"/>
        <end position="326"/>
    </location>
</feature>
<sequence length="516" mass="58523">MARTVKAGFYTQQNKYCSLRKKLGLLFCPNCPYSGRVTSGLGFSLHSHLCQKNKNSSAWKMTFLNIKPIAWAFSLTTLGTEMLNSVFSFYYVKLFLHLYKVSEAAFYQAQMILMIWNALNDLTGYFHNNSKADCCSSRHSSVLYGAPLCAAAFLLPWFPWKYYHEGDWLSGLHLVVSLCAFDSTLTFVQQAQCVLFAEIFTRYESRLQLIKINQVASLVGSTSILFCGLISDNMEILLNFQVIAVVVAILATASLYAGMCHISHLEPKRSPEENLFSETVQDLPWTSVISLMRQILTQKNFRLFLIVNFFQVFHLTFFSNFMMIFVDNLIPTDVLPSSIRSIMYGAGFICPQCLVLISQSWLRKFGYYKIILFSFYLEGTASIVMLLLGQQYYYFLALYLTVIMVIVQASFCLFNLPLADMVDADLLKFNRQSPLSSMVFGINALFTKPAQSLAPMVILSRLNQFGYGNPNKSTILDLHEAMFNLICLVPLGIAAIQILVWSPFSIRKKTDYTGAF</sequence>
<proteinExistence type="predicted"/>
<dbReference type="PANTHER" id="PTHR28658">
    <property type="entry name" value="TRANSMEMBRANE PROTEIN 180"/>
    <property type="match status" value="1"/>
</dbReference>
<gene>
    <name evidence="3" type="ORF">E5288_WYG014037</name>
</gene>
<dbReference type="AlphaFoldDB" id="A0A6B0RKI5"/>
<evidence type="ECO:0000313" key="4">
    <source>
        <dbReference type="Proteomes" id="UP000322234"/>
    </source>
</evidence>
<feature type="transmembrane region" description="Helical" evidence="2">
    <location>
        <begin position="482"/>
        <end position="501"/>
    </location>
</feature>
<feature type="transmembrane region" description="Helical" evidence="2">
    <location>
        <begin position="69"/>
        <end position="92"/>
    </location>
</feature>
<dbReference type="FunFam" id="1.20.1250.20:FF:000380">
    <property type="entry name" value="Transmembrane protein 180"/>
    <property type="match status" value="1"/>
</dbReference>
<comment type="subcellular location">
    <subcellularLocation>
        <location evidence="1">Membrane</location>
        <topology evidence="1">Multi-pass membrane protein</topology>
    </subcellularLocation>
</comment>
<dbReference type="SUPFAM" id="SSF103473">
    <property type="entry name" value="MFS general substrate transporter"/>
    <property type="match status" value="2"/>
</dbReference>